<keyword evidence="7 16" id="KW-0812">Transmembrane</keyword>
<protein>
    <recommendedName>
        <fullName evidence="18">CFEM domain-containing protein</fullName>
    </recommendedName>
</protein>
<keyword evidence="14" id="KW-0408">Iron</keyword>
<evidence type="ECO:0000256" key="14">
    <source>
        <dbReference type="PROSITE-ProRule" id="PRU01356"/>
    </source>
</evidence>
<feature type="disulfide bond" evidence="14">
    <location>
        <begin position="58"/>
        <end position="91"/>
    </location>
</feature>
<evidence type="ECO:0000256" key="5">
    <source>
        <dbReference type="ARBA" id="ARBA00022525"/>
    </source>
</evidence>
<proteinExistence type="inferred from homology"/>
<dbReference type="OrthoDB" id="2496787at2759"/>
<evidence type="ECO:0000256" key="17">
    <source>
        <dbReference type="SAM" id="SignalP"/>
    </source>
</evidence>
<keyword evidence="9 16" id="KW-1133">Transmembrane helix</keyword>
<keyword evidence="6" id="KW-0325">Glycoprotein</keyword>
<evidence type="ECO:0000256" key="9">
    <source>
        <dbReference type="ARBA" id="ARBA00022989"/>
    </source>
</evidence>
<evidence type="ECO:0000256" key="2">
    <source>
        <dbReference type="ARBA" id="ARBA00004589"/>
    </source>
</evidence>
<evidence type="ECO:0000256" key="16">
    <source>
        <dbReference type="SAM" id="Phobius"/>
    </source>
</evidence>
<dbReference type="PANTHER" id="PTHR33048">
    <property type="entry name" value="PTH11-LIKE INTEGRAL MEMBRANE PROTEIN (AFU_ORTHOLOGUE AFUA_5G11245)"/>
    <property type="match status" value="1"/>
</dbReference>
<dbReference type="PROSITE" id="PS52012">
    <property type="entry name" value="CFEM"/>
    <property type="match status" value="1"/>
</dbReference>
<feature type="transmembrane region" description="Helical" evidence="16">
    <location>
        <begin position="178"/>
        <end position="201"/>
    </location>
</feature>
<feature type="transmembrane region" description="Helical" evidence="16">
    <location>
        <begin position="294"/>
        <end position="314"/>
    </location>
</feature>
<feature type="signal peptide" evidence="17">
    <location>
        <begin position="1"/>
        <end position="20"/>
    </location>
</feature>
<comment type="similarity">
    <text evidence="4">Belongs to the RBT5 family.</text>
</comment>
<feature type="transmembrane region" description="Helical" evidence="16">
    <location>
        <begin position="102"/>
        <end position="121"/>
    </location>
</feature>
<dbReference type="EMBL" id="MTYI01000053">
    <property type="protein sequence ID" value="PNP55428.1"/>
    <property type="molecule type" value="Genomic_DNA"/>
</dbReference>
<feature type="transmembrane region" description="Helical" evidence="16">
    <location>
        <begin position="213"/>
        <end position="234"/>
    </location>
</feature>
<keyword evidence="14" id="KW-0349">Heme</keyword>
<evidence type="ECO:0000259" key="18">
    <source>
        <dbReference type="PROSITE" id="PS52012"/>
    </source>
</evidence>
<feature type="disulfide bond" evidence="14">
    <location>
        <begin position="49"/>
        <end position="56"/>
    </location>
</feature>
<evidence type="ECO:0000256" key="15">
    <source>
        <dbReference type="SAM" id="MobiDB-lite"/>
    </source>
</evidence>
<gene>
    <name evidence="19" type="ORF">THARTR1_04258</name>
</gene>
<sequence length="457" mass="50049">MRLLLHLLLAFLASFALVLADSSAADNPLSVLPACAQKCLASAIANSTCSPTDVKCTCESSTIQETSAICIATTCTVRESLTTRNATDTLCGVPVRDRTPDFANVTIVLGVVSGVVVLLRIGSKLFMRMDFALDDYAIIVTLFCGIPSSVMNVRGTGGNGEGKDIWTLPFDMITRFGVYFYVLEILYFAQVMLLKMTLLFFYLNIFPGKARTLLWGTVILNGVFGVTFMLLAVFQCHPISFFWTGWDGQHSGKCLNSNAIGWANAAISIALDLWMIAIPMWQIRNLNLHWKKKVGVAVMLLVGTFVTVVSIVRLQFLVNLGSSANPTYDQVDVSIWSTIEINTGIVCTCLPSLRLFLVRLFPSLGGSSHKNSGYQNYPDNYVNKSDHAGSRAQTLVSAVKSQNRPEHSGIELNTMYEVRYSDEDESRLVKMQEEHATKGGVHVGSSRSMGSNSEVSL</sequence>
<accession>A0A2K0UCC1</accession>
<dbReference type="PANTHER" id="PTHR33048:SF143">
    <property type="entry name" value="EXTRACELLULAR MEMBRANE PROTEIN CFEM DOMAIN-CONTAINING PROTEIN-RELATED"/>
    <property type="match status" value="1"/>
</dbReference>
<name>A0A2K0UCC1_TRIHA</name>
<feature type="transmembrane region" description="Helical" evidence="16">
    <location>
        <begin position="259"/>
        <end position="282"/>
    </location>
</feature>
<evidence type="ECO:0000256" key="4">
    <source>
        <dbReference type="ARBA" id="ARBA00010031"/>
    </source>
</evidence>
<evidence type="ECO:0000256" key="13">
    <source>
        <dbReference type="ARBA" id="ARBA00038359"/>
    </source>
</evidence>
<evidence type="ECO:0000313" key="19">
    <source>
        <dbReference type="EMBL" id="PNP55428.1"/>
    </source>
</evidence>
<feature type="domain" description="CFEM" evidence="18">
    <location>
        <begin position="7"/>
        <end position="119"/>
    </location>
</feature>
<comment type="similarity">
    <text evidence="13">Belongs to the SAT4 family.</text>
</comment>
<dbReference type="GO" id="GO:0098552">
    <property type="term" value="C:side of membrane"/>
    <property type="evidence" value="ECO:0007669"/>
    <property type="project" value="UniProtKB-KW"/>
</dbReference>
<feature type="transmembrane region" description="Helical" evidence="16">
    <location>
        <begin position="133"/>
        <end position="151"/>
    </location>
</feature>
<keyword evidence="10 16" id="KW-0472">Membrane</keyword>
<dbReference type="InterPro" id="IPR049326">
    <property type="entry name" value="Rhodopsin_dom_fungi"/>
</dbReference>
<feature type="compositionally biased region" description="Polar residues" evidence="15">
    <location>
        <begin position="445"/>
        <end position="457"/>
    </location>
</feature>
<feature type="chain" id="PRO_5014320031" description="CFEM domain-containing protein" evidence="17">
    <location>
        <begin position="21"/>
        <end position="457"/>
    </location>
</feature>
<feature type="disulfide bond" evidence="14">
    <location>
        <begin position="39"/>
        <end position="70"/>
    </location>
</feature>
<feature type="binding site" description="axial binding residue" evidence="14">
    <location>
        <position position="53"/>
    </location>
    <ligand>
        <name>heme</name>
        <dbReference type="ChEBI" id="CHEBI:30413"/>
    </ligand>
    <ligandPart>
        <name>Fe</name>
        <dbReference type="ChEBI" id="CHEBI:18248"/>
    </ligandPart>
</feature>
<dbReference type="GO" id="GO:0046872">
    <property type="term" value="F:metal ion binding"/>
    <property type="evidence" value="ECO:0007669"/>
    <property type="project" value="UniProtKB-UniRule"/>
</dbReference>
<evidence type="ECO:0000313" key="20">
    <source>
        <dbReference type="Proteomes" id="UP000236290"/>
    </source>
</evidence>
<dbReference type="AlphaFoldDB" id="A0A2K0UCC1"/>
<dbReference type="Pfam" id="PF05730">
    <property type="entry name" value="CFEM"/>
    <property type="match status" value="1"/>
</dbReference>
<keyword evidence="12" id="KW-0449">Lipoprotein</keyword>
<evidence type="ECO:0000256" key="8">
    <source>
        <dbReference type="ARBA" id="ARBA00022729"/>
    </source>
</evidence>
<comment type="subcellular location">
    <subcellularLocation>
        <location evidence="2">Membrane</location>
        <topology evidence="2">Lipid-anchor</topology>
        <topology evidence="2">GPI-anchor</topology>
    </subcellularLocation>
    <subcellularLocation>
        <location evidence="1">Membrane</location>
        <topology evidence="1">Multi-pass membrane protein</topology>
    </subcellularLocation>
    <subcellularLocation>
        <location evidence="3">Secreted</location>
    </subcellularLocation>
</comment>
<keyword evidence="5" id="KW-0964">Secreted</keyword>
<evidence type="ECO:0000256" key="3">
    <source>
        <dbReference type="ARBA" id="ARBA00004613"/>
    </source>
</evidence>
<comment type="caution">
    <text evidence="19">The sequence shown here is derived from an EMBL/GenBank/DDBJ whole genome shotgun (WGS) entry which is preliminary data.</text>
</comment>
<evidence type="ECO:0000256" key="7">
    <source>
        <dbReference type="ARBA" id="ARBA00022692"/>
    </source>
</evidence>
<dbReference type="Proteomes" id="UP000236290">
    <property type="component" value="Unassembled WGS sequence"/>
</dbReference>
<dbReference type="InterPro" id="IPR008427">
    <property type="entry name" value="Extracellular_membr_CFEM_dom"/>
</dbReference>
<keyword evidence="11 14" id="KW-1015">Disulfide bond</keyword>
<evidence type="ECO:0000256" key="6">
    <source>
        <dbReference type="ARBA" id="ARBA00022622"/>
    </source>
</evidence>
<evidence type="ECO:0000256" key="11">
    <source>
        <dbReference type="ARBA" id="ARBA00023157"/>
    </source>
</evidence>
<evidence type="ECO:0000256" key="10">
    <source>
        <dbReference type="ARBA" id="ARBA00023136"/>
    </source>
</evidence>
<dbReference type="SMART" id="SM00747">
    <property type="entry name" value="CFEM"/>
    <property type="match status" value="1"/>
</dbReference>
<feature type="transmembrane region" description="Helical" evidence="16">
    <location>
        <begin position="334"/>
        <end position="357"/>
    </location>
</feature>
<keyword evidence="8 17" id="KW-0732">Signal</keyword>
<feature type="region of interest" description="Disordered" evidence="15">
    <location>
        <begin position="435"/>
        <end position="457"/>
    </location>
</feature>
<organism evidence="19 20">
    <name type="scientific">Trichoderma harzianum</name>
    <name type="common">Hypocrea lixii</name>
    <dbReference type="NCBI Taxonomy" id="5544"/>
    <lineage>
        <taxon>Eukaryota</taxon>
        <taxon>Fungi</taxon>
        <taxon>Dikarya</taxon>
        <taxon>Ascomycota</taxon>
        <taxon>Pezizomycotina</taxon>
        <taxon>Sordariomycetes</taxon>
        <taxon>Hypocreomycetidae</taxon>
        <taxon>Hypocreales</taxon>
        <taxon>Hypocreaceae</taxon>
        <taxon>Trichoderma</taxon>
    </lineage>
</organism>
<reference evidence="19 20" key="1">
    <citation type="submission" date="2017-02" db="EMBL/GenBank/DDBJ databases">
        <title>Genomes of Trichoderma spp. with biocontrol activity.</title>
        <authorList>
            <person name="Gardiner D."/>
            <person name="Kazan K."/>
            <person name="Vos C."/>
            <person name="Harvey P."/>
        </authorList>
    </citation>
    <scope>NUCLEOTIDE SEQUENCE [LARGE SCALE GENOMIC DNA]</scope>
    <source>
        <strain evidence="19 20">Tr1</strain>
    </source>
</reference>
<evidence type="ECO:0000256" key="12">
    <source>
        <dbReference type="ARBA" id="ARBA00023288"/>
    </source>
</evidence>
<dbReference type="Pfam" id="PF20684">
    <property type="entry name" value="Fung_rhodopsin"/>
    <property type="match status" value="1"/>
</dbReference>
<evidence type="ECO:0000256" key="1">
    <source>
        <dbReference type="ARBA" id="ARBA00004141"/>
    </source>
</evidence>
<feature type="disulfide bond" evidence="14">
    <location>
        <begin position="35"/>
        <end position="75"/>
    </location>
</feature>
<keyword evidence="14" id="KW-0479">Metal-binding</keyword>
<keyword evidence="6" id="KW-0336">GPI-anchor</keyword>
<dbReference type="GO" id="GO:0005576">
    <property type="term" value="C:extracellular region"/>
    <property type="evidence" value="ECO:0007669"/>
    <property type="project" value="UniProtKB-SubCell"/>
</dbReference>
<dbReference type="InterPro" id="IPR052337">
    <property type="entry name" value="SAT4-like"/>
</dbReference>